<evidence type="ECO:0000256" key="2">
    <source>
        <dbReference type="ARBA" id="ARBA00009347"/>
    </source>
</evidence>
<dbReference type="FunFam" id="1.20.140.10:FF:000004">
    <property type="entry name" value="Acyl-CoA dehydrogenase FadE25"/>
    <property type="match status" value="1"/>
</dbReference>
<dbReference type="FunFam" id="2.40.110.10:FF:000002">
    <property type="entry name" value="Acyl-CoA dehydrogenase fadE12"/>
    <property type="match status" value="1"/>
</dbReference>
<keyword evidence="5 6" id="KW-0560">Oxidoreductase</keyword>
<proteinExistence type="inferred from homology"/>
<dbReference type="Proteomes" id="UP001273589">
    <property type="component" value="Unassembled WGS sequence"/>
</dbReference>
<feature type="region of interest" description="Disordered" evidence="7">
    <location>
        <begin position="137"/>
        <end position="166"/>
    </location>
</feature>
<dbReference type="InterPro" id="IPR046373">
    <property type="entry name" value="Acyl-CoA_Oxase/DH_mid-dom_sf"/>
</dbReference>
<dbReference type="InterPro" id="IPR009100">
    <property type="entry name" value="AcylCoA_DH/oxidase_NM_dom_sf"/>
</dbReference>
<evidence type="ECO:0000256" key="7">
    <source>
        <dbReference type="SAM" id="MobiDB-lite"/>
    </source>
</evidence>
<evidence type="ECO:0000313" key="11">
    <source>
        <dbReference type="EMBL" id="MDX3133193.1"/>
    </source>
</evidence>
<feature type="domain" description="Acyl-CoA dehydrogenase/oxidase C-terminal" evidence="8">
    <location>
        <begin position="248"/>
        <end position="396"/>
    </location>
</feature>
<evidence type="ECO:0000256" key="3">
    <source>
        <dbReference type="ARBA" id="ARBA00022630"/>
    </source>
</evidence>
<sequence length="402" mass="42673">MPDRAPQPVDRQLPTEEARDLISLVREIAQREIAPHAAEEEDAGRFPRELFGLLSESGLLGLPYDSEHGGGDQPYEVYLQVLEELAMARLTVGLGVSVHTLACHALANYGTKEQQAEHLPAMLGGRLLGAYCLSEPSSGSDAASLRTKAARDDGGPSRPSGAESGGDWVITGTKAWITHGGIADFYTVMARTGGEGSRGITAFLVPGDAEGLSAAAPEKKMGMKGSPTAQLHFDGVRVADSRRLGEEGQGFAIALSALDSGRLGIAACAIGVAQAALDEAVEYATGRRQFGRPVSDFQGLRFMLADMATQIEAGRALYLSAARLRDAGRPFSKQAAMAKLLCTDAAMKVTTDAVQILGGYGYTADFPAERYMREAKVLQIVEGTNQIQRMVIARHLAGPESR</sequence>
<keyword evidence="4 6" id="KW-0274">FAD</keyword>
<dbReference type="PANTHER" id="PTHR43884">
    <property type="entry name" value="ACYL-COA DEHYDROGENASE"/>
    <property type="match status" value="1"/>
</dbReference>
<dbReference type="InterPro" id="IPR036250">
    <property type="entry name" value="AcylCo_DH-like_C"/>
</dbReference>
<comment type="similarity">
    <text evidence="2 6">Belongs to the acyl-CoA dehydrogenase family.</text>
</comment>
<dbReference type="InterPro" id="IPR013786">
    <property type="entry name" value="AcylCoA_DH/ox_N"/>
</dbReference>
<evidence type="ECO:0000259" key="10">
    <source>
        <dbReference type="Pfam" id="PF02771"/>
    </source>
</evidence>
<dbReference type="RefSeq" id="WP_037701302.1">
    <property type="nucleotide sequence ID" value="NZ_JARAWN010000190.1"/>
</dbReference>
<dbReference type="Pfam" id="PF02770">
    <property type="entry name" value="Acyl-CoA_dh_M"/>
    <property type="match status" value="1"/>
</dbReference>
<dbReference type="PROSITE" id="PS00073">
    <property type="entry name" value="ACYL_COA_DH_2"/>
    <property type="match status" value="1"/>
</dbReference>
<dbReference type="Pfam" id="PF00441">
    <property type="entry name" value="Acyl-CoA_dh_1"/>
    <property type="match status" value="1"/>
</dbReference>
<comment type="caution">
    <text evidence="11">The sequence shown here is derived from an EMBL/GenBank/DDBJ whole genome shotgun (WGS) entry which is preliminary data.</text>
</comment>
<evidence type="ECO:0000259" key="8">
    <source>
        <dbReference type="Pfam" id="PF00441"/>
    </source>
</evidence>
<evidence type="ECO:0000256" key="6">
    <source>
        <dbReference type="RuleBase" id="RU362125"/>
    </source>
</evidence>
<dbReference type="EMBL" id="JARAWN010000190">
    <property type="protein sequence ID" value="MDX3133193.1"/>
    <property type="molecule type" value="Genomic_DNA"/>
</dbReference>
<dbReference type="Pfam" id="PF02771">
    <property type="entry name" value="Acyl-CoA_dh_N"/>
    <property type="match status" value="1"/>
</dbReference>
<keyword evidence="3 6" id="KW-0285">Flavoprotein</keyword>
<evidence type="ECO:0000256" key="1">
    <source>
        <dbReference type="ARBA" id="ARBA00001974"/>
    </source>
</evidence>
<dbReference type="PANTHER" id="PTHR43884:SF12">
    <property type="entry name" value="ISOVALERYL-COA DEHYDROGENASE, MITOCHONDRIAL-RELATED"/>
    <property type="match status" value="1"/>
</dbReference>
<dbReference type="GO" id="GO:0003995">
    <property type="term" value="F:acyl-CoA dehydrogenase activity"/>
    <property type="evidence" value="ECO:0007669"/>
    <property type="project" value="InterPro"/>
</dbReference>
<dbReference type="InterPro" id="IPR006089">
    <property type="entry name" value="Acyl-CoA_DH_CS"/>
</dbReference>
<dbReference type="InterPro" id="IPR037069">
    <property type="entry name" value="AcylCoA_DH/ox_N_sf"/>
</dbReference>
<reference evidence="11" key="1">
    <citation type="journal article" date="2023" name="Microb. Genom.">
        <title>Mesoterricola silvestris gen. nov., sp. nov., Mesoterricola sediminis sp. nov., Geothrix oryzae sp. nov., Geothrix edaphica sp. nov., Geothrix rubra sp. nov., and Geothrix limicola sp. nov., six novel members of Acidobacteriota isolated from soils.</title>
        <authorList>
            <person name="Weisberg A.J."/>
            <person name="Pearce E."/>
            <person name="Kramer C.G."/>
            <person name="Chang J.H."/>
            <person name="Clarke C.R."/>
        </authorList>
    </citation>
    <scope>NUCLEOTIDE SEQUENCE</scope>
    <source>
        <strain evidence="11">ND06-05F</strain>
    </source>
</reference>
<accession>A0AAJ2PTV5</accession>
<dbReference type="PROSITE" id="PS00072">
    <property type="entry name" value="ACYL_COA_DH_1"/>
    <property type="match status" value="1"/>
</dbReference>
<dbReference type="InterPro" id="IPR009075">
    <property type="entry name" value="AcylCo_DH/oxidase_C"/>
</dbReference>
<dbReference type="Gene3D" id="1.10.540.10">
    <property type="entry name" value="Acyl-CoA dehydrogenase/oxidase, N-terminal domain"/>
    <property type="match status" value="1"/>
</dbReference>
<dbReference type="InterPro" id="IPR006091">
    <property type="entry name" value="Acyl-CoA_Oxase/DH_mid-dom"/>
</dbReference>
<dbReference type="Gene3D" id="1.20.140.10">
    <property type="entry name" value="Butyryl-CoA Dehydrogenase, subunit A, domain 3"/>
    <property type="match status" value="1"/>
</dbReference>
<comment type="cofactor">
    <cofactor evidence="1 6">
        <name>FAD</name>
        <dbReference type="ChEBI" id="CHEBI:57692"/>
    </cofactor>
</comment>
<name>A0AAJ2PTV5_9ACTN</name>
<evidence type="ECO:0000313" key="12">
    <source>
        <dbReference type="Proteomes" id="UP001273589"/>
    </source>
</evidence>
<gene>
    <name evidence="11" type="ORF">PV367_26225</name>
</gene>
<feature type="domain" description="Acyl-CoA dehydrogenase/oxidase N-terminal" evidence="10">
    <location>
        <begin position="15"/>
        <end position="125"/>
    </location>
</feature>
<evidence type="ECO:0000256" key="5">
    <source>
        <dbReference type="ARBA" id="ARBA00023002"/>
    </source>
</evidence>
<dbReference type="GO" id="GO:0050660">
    <property type="term" value="F:flavin adenine dinucleotide binding"/>
    <property type="evidence" value="ECO:0007669"/>
    <property type="project" value="InterPro"/>
</dbReference>
<evidence type="ECO:0000259" key="9">
    <source>
        <dbReference type="Pfam" id="PF02770"/>
    </source>
</evidence>
<dbReference type="SUPFAM" id="SSF47203">
    <property type="entry name" value="Acyl-CoA dehydrogenase C-terminal domain-like"/>
    <property type="match status" value="1"/>
</dbReference>
<evidence type="ECO:0000256" key="4">
    <source>
        <dbReference type="ARBA" id="ARBA00022827"/>
    </source>
</evidence>
<dbReference type="AlphaFoldDB" id="A0AAJ2PTV5"/>
<organism evidence="11 12">
    <name type="scientific">Streptomyces europaeiscabiei</name>
    <dbReference type="NCBI Taxonomy" id="146819"/>
    <lineage>
        <taxon>Bacteria</taxon>
        <taxon>Bacillati</taxon>
        <taxon>Actinomycetota</taxon>
        <taxon>Actinomycetes</taxon>
        <taxon>Kitasatosporales</taxon>
        <taxon>Streptomycetaceae</taxon>
        <taxon>Streptomyces</taxon>
    </lineage>
</organism>
<dbReference type="SUPFAM" id="SSF56645">
    <property type="entry name" value="Acyl-CoA dehydrogenase NM domain-like"/>
    <property type="match status" value="1"/>
</dbReference>
<dbReference type="PIRSF" id="PIRSF016578">
    <property type="entry name" value="HsaA"/>
    <property type="match status" value="1"/>
</dbReference>
<dbReference type="Gene3D" id="2.40.110.10">
    <property type="entry name" value="Butyryl-CoA Dehydrogenase, subunit A, domain 2"/>
    <property type="match status" value="1"/>
</dbReference>
<feature type="domain" description="Acyl-CoA oxidase/dehydrogenase middle" evidence="9">
    <location>
        <begin position="130"/>
        <end position="236"/>
    </location>
</feature>
<protein>
    <submittedName>
        <fullName evidence="11">Acyl-CoA dehydrogenase family protein</fullName>
    </submittedName>
</protein>